<reference evidence="1 2" key="1">
    <citation type="submission" date="2016-11" db="EMBL/GenBank/DDBJ databases">
        <authorList>
            <person name="Jaros S."/>
            <person name="Januszkiewicz K."/>
            <person name="Wedrychowicz H."/>
        </authorList>
    </citation>
    <scope>NUCLEOTIDE SEQUENCE [LARGE SCALE GENOMIC DNA]</scope>
    <source>
        <strain evidence="1 2">DSM 15929</strain>
    </source>
</reference>
<accession>A0A1M6ZKS5</accession>
<organism evidence="1 2">
    <name type="scientific">Anaerocolumna jejuensis DSM 15929</name>
    <dbReference type="NCBI Taxonomy" id="1121322"/>
    <lineage>
        <taxon>Bacteria</taxon>
        <taxon>Bacillati</taxon>
        <taxon>Bacillota</taxon>
        <taxon>Clostridia</taxon>
        <taxon>Lachnospirales</taxon>
        <taxon>Lachnospiraceae</taxon>
        <taxon>Anaerocolumna</taxon>
    </lineage>
</organism>
<dbReference type="STRING" id="1121322.SAMN02745136_04608"/>
<dbReference type="EMBL" id="FRAC01000029">
    <property type="protein sequence ID" value="SHL30969.1"/>
    <property type="molecule type" value="Genomic_DNA"/>
</dbReference>
<keyword evidence="2" id="KW-1185">Reference proteome</keyword>
<proteinExistence type="predicted"/>
<evidence type="ECO:0000313" key="2">
    <source>
        <dbReference type="Proteomes" id="UP000184386"/>
    </source>
</evidence>
<dbReference type="AlphaFoldDB" id="A0A1M6ZKS5"/>
<sequence>MPYREPLTGGRATVLRLLNGLVRVARKQVFLQVDANGNLNRYQRGVYDSIQTERMQYCINLGGTAESSLCPLRF</sequence>
<protein>
    <submittedName>
        <fullName evidence="1">Uncharacterized protein</fullName>
    </submittedName>
</protein>
<name>A0A1M6ZKS5_9FIRM</name>
<dbReference type="Proteomes" id="UP000184386">
    <property type="component" value="Unassembled WGS sequence"/>
</dbReference>
<gene>
    <name evidence="1" type="ORF">SAMN02745136_04608</name>
</gene>
<evidence type="ECO:0000313" key="1">
    <source>
        <dbReference type="EMBL" id="SHL30969.1"/>
    </source>
</evidence>